<evidence type="ECO:0000256" key="9">
    <source>
        <dbReference type="RuleBase" id="RU369079"/>
    </source>
</evidence>
<keyword evidence="12" id="KW-1185">Reference proteome</keyword>
<comment type="subunit">
    <text evidence="9">The complex comprises the extracytoplasmic solute receptor protein and the two transmembrane proteins.</text>
</comment>
<dbReference type="GO" id="GO:0005886">
    <property type="term" value="C:plasma membrane"/>
    <property type="evidence" value="ECO:0007669"/>
    <property type="project" value="UniProtKB-SubCell"/>
</dbReference>
<evidence type="ECO:0000256" key="1">
    <source>
        <dbReference type="ARBA" id="ARBA00004429"/>
    </source>
</evidence>
<evidence type="ECO:0000313" key="12">
    <source>
        <dbReference type="Proteomes" id="UP000281112"/>
    </source>
</evidence>
<comment type="similarity">
    <text evidence="8 9">Belongs to the TRAP transporter small permease family.</text>
</comment>
<feature type="transmembrane region" description="Helical" evidence="9">
    <location>
        <begin position="12"/>
        <end position="34"/>
    </location>
</feature>
<evidence type="ECO:0000256" key="6">
    <source>
        <dbReference type="ARBA" id="ARBA00022989"/>
    </source>
</evidence>
<dbReference type="Pfam" id="PF04290">
    <property type="entry name" value="DctQ"/>
    <property type="match status" value="1"/>
</dbReference>
<feature type="domain" description="Tripartite ATP-independent periplasmic transporters DctQ component" evidence="10">
    <location>
        <begin position="25"/>
        <end position="156"/>
    </location>
</feature>
<evidence type="ECO:0000256" key="8">
    <source>
        <dbReference type="ARBA" id="ARBA00038436"/>
    </source>
</evidence>
<sequence length="175" mass="19070">MNVNSIKKPVDTVIATITVSIMSILVVCVVWQVFSRYVLNQPSTMTDEIARFSMIWVGLLGAAYTVGAKRHLAIDLFTCNLSPAKKRINQLIINLLVMTFAVSVMVVGGARLVLKVLNTHQVSPAMQLPMGYVYAVLPLAGFIIALYCALAILEALPSCQTANEKTQSNNLEENA</sequence>
<evidence type="ECO:0000256" key="7">
    <source>
        <dbReference type="ARBA" id="ARBA00023136"/>
    </source>
</evidence>
<evidence type="ECO:0000256" key="3">
    <source>
        <dbReference type="ARBA" id="ARBA00022475"/>
    </source>
</evidence>
<dbReference type="AlphaFoldDB" id="A0A3N9TMX1"/>
<evidence type="ECO:0000259" key="10">
    <source>
        <dbReference type="Pfam" id="PF04290"/>
    </source>
</evidence>
<protein>
    <recommendedName>
        <fullName evidence="9">TRAP transporter small permease protein</fullName>
    </recommendedName>
</protein>
<evidence type="ECO:0000313" key="11">
    <source>
        <dbReference type="EMBL" id="RQW64995.1"/>
    </source>
</evidence>
<dbReference type="PANTHER" id="PTHR35011">
    <property type="entry name" value="2,3-DIKETO-L-GULONATE TRAP TRANSPORTER SMALL PERMEASE PROTEIN YIAM"/>
    <property type="match status" value="1"/>
</dbReference>
<keyword evidence="5 9" id="KW-0812">Transmembrane</keyword>
<comment type="function">
    <text evidence="9">Part of the tripartite ATP-independent periplasmic (TRAP) transport system.</text>
</comment>
<feature type="transmembrane region" description="Helical" evidence="9">
    <location>
        <begin position="132"/>
        <end position="153"/>
    </location>
</feature>
<dbReference type="GO" id="GO:0022857">
    <property type="term" value="F:transmembrane transporter activity"/>
    <property type="evidence" value="ECO:0007669"/>
    <property type="project" value="UniProtKB-UniRule"/>
</dbReference>
<dbReference type="GO" id="GO:0015740">
    <property type="term" value="P:C4-dicarboxylate transport"/>
    <property type="evidence" value="ECO:0007669"/>
    <property type="project" value="TreeGrafter"/>
</dbReference>
<dbReference type="RefSeq" id="WP_124935646.1">
    <property type="nucleotide sequence ID" value="NZ_RJVQ01000001.1"/>
</dbReference>
<feature type="transmembrane region" description="Helical" evidence="9">
    <location>
        <begin position="91"/>
        <end position="112"/>
    </location>
</feature>
<accession>A0A3N9TMX1</accession>
<dbReference type="EMBL" id="RJVQ01000001">
    <property type="protein sequence ID" value="RQW64995.1"/>
    <property type="molecule type" value="Genomic_DNA"/>
</dbReference>
<feature type="transmembrane region" description="Helical" evidence="9">
    <location>
        <begin position="49"/>
        <end position="67"/>
    </location>
</feature>
<keyword evidence="4 9" id="KW-0997">Cell inner membrane</keyword>
<name>A0A3N9TMX1_9VIBR</name>
<keyword evidence="7 9" id="KW-0472">Membrane</keyword>
<comment type="caution">
    <text evidence="11">The sequence shown here is derived from an EMBL/GenBank/DDBJ whole genome shotgun (WGS) entry which is preliminary data.</text>
</comment>
<evidence type="ECO:0000256" key="4">
    <source>
        <dbReference type="ARBA" id="ARBA00022519"/>
    </source>
</evidence>
<proteinExistence type="inferred from homology"/>
<keyword evidence="3" id="KW-1003">Cell membrane</keyword>
<reference evidence="11 12" key="1">
    <citation type="submission" date="2018-11" db="EMBL/GenBank/DDBJ databases">
        <title>Vibrio LJC006 sp. nov., isolated from seawater during the bloom of the enteromorpha.</title>
        <authorList>
            <person name="Liang J."/>
        </authorList>
    </citation>
    <scope>NUCLEOTIDE SEQUENCE [LARGE SCALE GENOMIC DNA]</scope>
    <source>
        <strain evidence="11 12">LJC006</strain>
    </source>
</reference>
<dbReference type="Proteomes" id="UP000281112">
    <property type="component" value="Unassembled WGS sequence"/>
</dbReference>
<gene>
    <name evidence="11" type="ORF">EES38_02885</name>
</gene>
<dbReference type="OrthoDB" id="2085311at2"/>
<organism evidence="11 12">
    <name type="scientific">Vibrio viridaestus</name>
    <dbReference type="NCBI Taxonomy" id="2487322"/>
    <lineage>
        <taxon>Bacteria</taxon>
        <taxon>Pseudomonadati</taxon>
        <taxon>Pseudomonadota</taxon>
        <taxon>Gammaproteobacteria</taxon>
        <taxon>Vibrionales</taxon>
        <taxon>Vibrionaceae</taxon>
        <taxon>Vibrio</taxon>
    </lineage>
</organism>
<keyword evidence="6 9" id="KW-1133">Transmembrane helix</keyword>
<comment type="subcellular location">
    <subcellularLocation>
        <location evidence="1 9">Cell inner membrane</location>
        <topology evidence="1 9">Multi-pass membrane protein</topology>
    </subcellularLocation>
</comment>
<dbReference type="InterPro" id="IPR055348">
    <property type="entry name" value="DctQ"/>
</dbReference>
<dbReference type="PANTHER" id="PTHR35011:SF2">
    <property type="entry name" value="2,3-DIKETO-L-GULONATE TRAP TRANSPORTER SMALL PERMEASE PROTEIN YIAM"/>
    <property type="match status" value="1"/>
</dbReference>
<evidence type="ECO:0000256" key="5">
    <source>
        <dbReference type="ARBA" id="ARBA00022692"/>
    </source>
</evidence>
<keyword evidence="2 9" id="KW-0813">Transport</keyword>
<dbReference type="InterPro" id="IPR007387">
    <property type="entry name" value="TRAP_DctQ"/>
</dbReference>
<evidence type="ECO:0000256" key="2">
    <source>
        <dbReference type="ARBA" id="ARBA00022448"/>
    </source>
</evidence>